<evidence type="ECO:0000256" key="4">
    <source>
        <dbReference type="ARBA" id="ARBA00022989"/>
    </source>
</evidence>
<evidence type="ECO:0000256" key="6">
    <source>
        <dbReference type="ARBA" id="ARBA00023170"/>
    </source>
</evidence>
<dbReference type="EMBL" id="OU895879">
    <property type="protein sequence ID" value="CAG9809741.1"/>
    <property type="molecule type" value="Genomic_DNA"/>
</dbReference>
<feature type="domain" description="Putative ionotropic receptor ligand binding" evidence="9">
    <location>
        <begin position="6"/>
        <end position="159"/>
    </location>
</feature>
<keyword evidence="6" id="KW-0675">Receptor</keyword>
<name>A0A9N9S7L3_9DIPT</name>
<evidence type="ECO:0000313" key="11">
    <source>
        <dbReference type="Proteomes" id="UP001153620"/>
    </source>
</evidence>
<dbReference type="PANTHER" id="PTHR42643:SF30">
    <property type="entry name" value="IONOTROPIC RECEPTOR 40A-RELATED"/>
    <property type="match status" value="1"/>
</dbReference>
<dbReference type="Proteomes" id="UP001153620">
    <property type="component" value="Chromosome 3"/>
</dbReference>
<dbReference type="PANTHER" id="PTHR42643">
    <property type="entry name" value="IONOTROPIC RECEPTOR 20A-RELATED"/>
    <property type="match status" value="1"/>
</dbReference>
<keyword evidence="7" id="KW-0325">Glycoprotein</keyword>
<keyword evidence="2" id="KW-1003">Cell membrane</keyword>
<keyword evidence="3 8" id="KW-0812">Transmembrane</keyword>
<reference evidence="10" key="2">
    <citation type="submission" date="2022-10" db="EMBL/GenBank/DDBJ databases">
        <authorList>
            <consortium name="ENA_rothamsted_submissions"/>
            <consortium name="culmorum"/>
            <person name="King R."/>
        </authorList>
    </citation>
    <scope>NUCLEOTIDE SEQUENCE</scope>
</reference>
<feature type="transmembrane region" description="Helical" evidence="8">
    <location>
        <begin position="527"/>
        <end position="547"/>
    </location>
</feature>
<evidence type="ECO:0000256" key="1">
    <source>
        <dbReference type="ARBA" id="ARBA00004651"/>
    </source>
</evidence>
<organism evidence="10 11">
    <name type="scientific">Chironomus riparius</name>
    <dbReference type="NCBI Taxonomy" id="315576"/>
    <lineage>
        <taxon>Eukaryota</taxon>
        <taxon>Metazoa</taxon>
        <taxon>Ecdysozoa</taxon>
        <taxon>Arthropoda</taxon>
        <taxon>Hexapoda</taxon>
        <taxon>Insecta</taxon>
        <taxon>Pterygota</taxon>
        <taxon>Neoptera</taxon>
        <taxon>Endopterygota</taxon>
        <taxon>Diptera</taxon>
        <taxon>Nematocera</taxon>
        <taxon>Chironomoidea</taxon>
        <taxon>Chironomidae</taxon>
        <taxon>Chironominae</taxon>
        <taxon>Chironomus</taxon>
    </lineage>
</organism>
<protein>
    <recommendedName>
        <fullName evidence="9">Putative ionotropic receptor ligand binding domain-containing protein</fullName>
    </recommendedName>
</protein>
<dbReference type="GO" id="GO:0005886">
    <property type="term" value="C:plasma membrane"/>
    <property type="evidence" value="ECO:0007669"/>
    <property type="project" value="UniProtKB-SubCell"/>
</dbReference>
<dbReference type="SUPFAM" id="SSF53850">
    <property type="entry name" value="Periplasmic binding protein-like II"/>
    <property type="match status" value="1"/>
</dbReference>
<feature type="transmembrane region" description="Helical" evidence="8">
    <location>
        <begin position="347"/>
        <end position="366"/>
    </location>
</feature>
<accession>A0A9N9S7L3</accession>
<feature type="transmembrane region" description="Helical" evidence="8">
    <location>
        <begin position="281"/>
        <end position="307"/>
    </location>
</feature>
<reference evidence="10" key="1">
    <citation type="submission" date="2022-01" db="EMBL/GenBank/DDBJ databases">
        <authorList>
            <person name="King R."/>
        </authorList>
    </citation>
    <scope>NUCLEOTIDE SEQUENCE</scope>
</reference>
<dbReference type="Gene3D" id="3.40.190.10">
    <property type="entry name" value="Periplasmic binding protein-like II"/>
    <property type="match status" value="1"/>
</dbReference>
<proteinExistence type="predicted"/>
<dbReference type="OrthoDB" id="8050636at2759"/>
<dbReference type="InterPro" id="IPR052192">
    <property type="entry name" value="Insect_Ionotropic_Sensory_Rcpt"/>
</dbReference>
<dbReference type="Pfam" id="PF24061">
    <property type="entry name" value="LBD_receptor"/>
    <property type="match status" value="1"/>
</dbReference>
<dbReference type="AlphaFoldDB" id="A0A9N9S7L3"/>
<evidence type="ECO:0000256" key="3">
    <source>
        <dbReference type="ARBA" id="ARBA00022692"/>
    </source>
</evidence>
<evidence type="ECO:0000256" key="7">
    <source>
        <dbReference type="ARBA" id="ARBA00023180"/>
    </source>
</evidence>
<keyword evidence="11" id="KW-1185">Reference proteome</keyword>
<evidence type="ECO:0000313" key="10">
    <source>
        <dbReference type="EMBL" id="CAG9809741.1"/>
    </source>
</evidence>
<dbReference type="InterPro" id="IPR056198">
    <property type="entry name" value="LBD_receptor"/>
</dbReference>
<dbReference type="Gene3D" id="1.10.287.70">
    <property type="match status" value="1"/>
</dbReference>
<gene>
    <name evidence="10" type="ORF">CHIRRI_LOCUS12561</name>
</gene>
<evidence type="ECO:0000256" key="5">
    <source>
        <dbReference type="ARBA" id="ARBA00023136"/>
    </source>
</evidence>
<sequence>MISMPNDHQSNDFRDTFIKIFMEDLKLKVRQQHIYQVEMLSSKNPRRSAFVIIRSYSDFRAFFNKLVPTNFFYNGYFMIALISDTFLEIQDIFSDLWKLQIYNVIVIVEDGHERLSIFTFFPFRSSADCMNTTPVLINEFINGSFTRGLSNIFPNKMKNLQQCEVKVATSNDIPPHMVLRAMSDGTFNIFGRDFEIIDALSKSLNFKINFNYIGQYGCILEIRGIEGALKKVYENKSDLVIADCWLRINRMEMFDTSTTYFTDKIVMAFPPIPELTSFEKLFYPLSLTIWILLGLYLWVGISTIFIIKKKSKVVQNFVIGENVNYPYFNMLIGILGLQQNRLPGNNFARFLLMNFLILCLVMRTVYQGKLFQILQANMKHSEPQTLAEMQQLGYKFHAVEFYEELISSSLKMNIVSNGKYRFESTIRLLKENDKNGILEVYSDLLYQYNIKNLTNIQVCREHFLLIPIVIYAKKNFFLMQAINEKIEILRAAGLIEYWFLLSLSKEFENKMPNHPKVLTFDHLSGCFYIWIFGCSLSILALVFELMIEKLKTWIKRTEL</sequence>
<keyword evidence="5 8" id="KW-0472">Membrane</keyword>
<evidence type="ECO:0000256" key="2">
    <source>
        <dbReference type="ARBA" id="ARBA00022475"/>
    </source>
</evidence>
<keyword evidence="4 8" id="KW-1133">Transmembrane helix</keyword>
<comment type="subcellular location">
    <subcellularLocation>
        <location evidence="1">Cell membrane</location>
        <topology evidence="1">Multi-pass membrane protein</topology>
    </subcellularLocation>
</comment>
<evidence type="ECO:0000256" key="8">
    <source>
        <dbReference type="SAM" id="Phobius"/>
    </source>
</evidence>
<evidence type="ECO:0000259" key="9">
    <source>
        <dbReference type="Pfam" id="PF24061"/>
    </source>
</evidence>